<keyword evidence="6" id="KW-0812">Transmembrane</keyword>
<keyword evidence="3" id="KW-0677">Repeat</keyword>
<dbReference type="GO" id="GO:0005524">
    <property type="term" value="F:ATP binding"/>
    <property type="evidence" value="ECO:0007669"/>
    <property type="project" value="InterPro"/>
</dbReference>
<feature type="transmembrane region" description="Helical" evidence="6">
    <location>
        <begin position="403"/>
        <end position="426"/>
    </location>
</feature>
<keyword evidence="8" id="KW-0808">Transferase</keyword>
<dbReference type="RefSeq" id="WP_184342448.1">
    <property type="nucleotide sequence ID" value="NZ_JACHIG010000010.1"/>
</dbReference>
<name>A0A7W7YEC1_9BACT</name>
<keyword evidence="2" id="KW-0963">Cytoplasm</keyword>
<evidence type="ECO:0000313" key="8">
    <source>
        <dbReference type="EMBL" id="MBB5034539.1"/>
    </source>
</evidence>
<dbReference type="GO" id="GO:0019894">
    <property type="term" value="F:kinesin binding"/>
    <property type="evidence" value="ECO:0007669"/>
    <property type="project" value="TreeGrafter"/>
</dbReference>
<dbReference type="SMART" id="SM00220">
    <property type="entry name" value="S_TKc"/>
    <property type="match status" value="1"/>
</dbReference>
<dbReference type="PANTHER" id="PTHR45783:SF3">
    <property type="entry name" value="KINESIN LIGHT CHAIN"/>
    <property type="match status" value="1"/>
</dbReference>
<reference evidence="8 9" key="1">
    <citation type="submission" date="2020-08" db="EMBL/GenBank/DDBJ databases">
        <title>Genomic Encyclopedia of Type Strains, Phase IV (KMG-IV): sequencing the most valuable type-strain genomes for metagenomic binning, comparative biology and taxonomic classification.</title>
        <authorList>
            <person name="Goeker M."/>
        </authorList>
    </citation>
    <scope>NUCLEOTIDE SEQUENCE [LARGE SCALE GENOMIC DNA]</scope>
    <source>
        <strain evidence="8 9">DSM 12252</strain>
    </source>
</reference>
<dbReference type="Gene3D" id="1.10.510.10">
    <property type="entry name" value="Transferase(Phosphotransferase) domain 1"/>
    <property type="match status" value="1"/>
</dbReference>
<keyword evidence="6" id="KW-0472">Membrane</keyword>
<feature type="region of interest" description="Disordered" evidence="5">
    <location>
        <begin position="1072"/>
        <end position="1095"/>
    </location>
</feature>
<evidence type="ECO:0000256" key="6">
    <source>
        <dbReference type="SAM" id="Phobius"/>
    </source>
</evidence>
<dbReference type="CDD" id="cd14014">
    <property type="entry name" value="STKc_PknB_like"/>
    <property type="match status" value="1"/>
</dbReference>
<keyword evidence="8" id="KW-0418">Kinase</keyword>
<sequence length="1095" mass="121338">MNSDPARVEQLLNEALQRANHIERHIFLTGACGNDTALWNEVWDRLRNHTSSLPGRQRRTRGIRISKAPSPGMVEEKPGDMIGPYRLLQIIDEDVCSTLWMAERNQRVAEFVAIKIVAAAANDFLIRYEAQKHSLALLDHPAIARPHACGMTPGGRPYLVTELLHGSPITHFCDDQKLSLLARVRLFIQVCDAVHNAHQRGVVHGDLKPSNLLVKWGDQGEPMVKVADFGIAKAMDYSLLCPNGQLRTAAAYLSPEHVTKHNLDARSDIYALGMLLYELITGRLPIPTPKDAAEHVDEVKRLVCETPPLKPSECLRALPRAQIAGVALGRKADPATYPDLLAEHFDWIVMRTLEKRPENRYSSLEVLENDFMAYLKDAAAKEEQQPTVQGTAFGSFISEHRGLFALAAVLVLLLTAGTLLAGWLLLEQKKEKVAVATRQRGESHSMTSRFLQEMFGSLTQENVKGKDTTLVKQMLDSAVDRLDTLADNPEAGAKVQETLGLTYLALSQPLDAQKQLEGALEKRLLALGGSNRETLRTMRELAEAMQAEGRYADAETLLRRTLTAQQKALGPDHPDTFVTITILAAVCDAQDKHADSETLLLGLYQVQKRVLGPDHLDTFATLGQLAQSYTLQGRHAEALKKREEQLEGTRRVLGPTDPRTLVTMNITAQASEKGGMPSDAEKLYFQALDIMKQTLGAEHPDTLVQMDQAALLLGRRGRHAEALRMHHQGLDAKRRVLGLKHPQTWSSMRYLADEFEAQGRQAECESAQAQVLEIMKTAFPPEHPEILAQMDTVSQVYDNHGRHGEAVKLRKEALSMRLRSLGSTDATTLRTMKQLAASLDADGQHARAMVLQLEMLDIMKTAYGPGDPDTLTQMRAVASVHDRHGDHAQAEKMYSELLQIQQRVLGVSDAETLATMAGLAATLQHAGRLTEAEALYTQVLELQRKRTPEDPAAVAAAAADLSALWVQMSQHAKAEPLLRHCLELYLEQKPQAETWMRYNIESLLGEVLVQQKSFSEAGTLLHSGYHGLSAETSTLPKEQRHHLRAAILRLVQFSEVTGNTAKAAEWRQKLTEFDQPPAHVPNTPKLSMSAKQQGV</sequence>
<keyword evidence="9" id="KW-1185">Reference proteome</keyword>
<dbReference type="SUPFAM" id="SSF48452">
    <property type="entry name" value="TPR-like"/>
    <property type="match status" value="3"/>
</dbReference>
<evidence type="ECO:0000259" key="7">
    <source>
        <dbReference type="PROSITE" id="PS50011"/>
    </source>
</evidence>
<evidence type="ECO:0000256" key="5">
    <source>
        <dbReference type="SAM" id="MobiDB-lite"/>
    </source>
</evidence>
<keyword evidence="6" id="KW-1133">Transmembrane helix</keyword>
<dbReference type="InterPro" id="IPR011009">
    <property type="entry name" value="Kinase-like_dom_sf"/>
</dbReference>
<dbReference type="SUPFAM" id="SSF56112">
    <property type="entry name" value="Protein kinase-like (PK-like)"/>
    <property type="match status" value="1"/>
</dbReference>
<feature type="domain" description="Protein kinase" evidence="7">
    <location>
        <begin position="85"/>
        <end position="372"/>
    </location>
</feature>
<feature type="compositionally biased region" description="Polar residues" evidence="5">
    <location>
        <begin position="1084"/>
        <end position="1095"/>
    </location>
</feature>
<dbReference type="InterPro" id="IPR000719">
    <property type="entry name" value="Prot_kinase_dom"/>
</dbReference>
<accession>A0A7W7YEC1</accession>
<evidence type="ECO:0000256" key="2">
    <source>
        <dbReference type="ARBA" id="ARBA00022490"/>
    </source>
</evidence>
<dbReference type="PROSITE" id="PS00108">
    <property type="entry name" value="PROTEIN_KINASE_ST"/>
    <property type="match status" value="1"/>
</dbReference>
<dbReference type="AlphaFoldDB" id="A0A7W7YEC1"/>
<dbReference type="Pfam" id="PF13424">
    <property type="entry name" value="TPR_12"/>
    <property type="match status" value="4"/>
</dbReference>
<dbReference type="PANTHER" id="PTHR45783">
    <property type="entry name" value="KINESIN LIGHT CHAIN"/>
    <property type="match status" value="1"/>
</dbReference>
<dbReference type="Pfam" id="PF13374">
    <property type="entry name" value="TPR_10"/>
    <property type="match status" value="1"/>
</dbReference>
<protein>
    <submittedName>
        <fullName evidence="8">Serine/threonine protein kinase</fullName>
    </submittedName>
</protein>
<dbReference type="PROSITE" id="PS50011">
    <property type="entry name" value="PROTEIN_KINASE_DOM"/>
    <property type="match status" value="1"/>
</dbReference>
<evidence type="ECO:0000313" key="9">
    <source>
        <dbReference type="Proteomes" id="UP000590740"/>
    </source>
</evidence>
<evidence type="ECO:0000256" key="1">
    <source>
        <dbReference type="ARBA" id="ARBA00004496"/>
    </source>
</evidence>
<gene>
    <name evidence="8" type="ORF">HNQ65_004144</name>
</gene>
<dbReference type="Gene3D" id="1.25.40.10">
    <property type="entry name" value="Tetratricopeptide repeat domain"/>
    <property type="match status" value="3"/>
</dbReference>
<comment type="subcellular location">
    <subcellularLocation>
        <location evidence="1">Cytoplasm</location>
    </subcellularLocation>
</comment>
<proteinExistence type="predicted"/>
<keyword evidence="4" id="KW-0802">TPR repeat</keyword>
<organism evidence="8 9">
    <name type="scientific">Prosthecobacter vanneervenii</name>
    <dbReference type="NCBI Taxonomy" id="48466"/>
    <lineage>
        <taxon>Bacteria</taxon>
        <taxon>Pseudomonadati</taxon>
        <taxon>Verrucomicrobiota</taxon>
        <taxon>Verrucomicrobiia</taxon>
        <taxon>Verrucomicrobiales</taxon>
        <taxon>Verrucomicrobiaceae</taxon>
        <taxon>Prosthecobacter</taxon>
    </lineage>
</organism>
<dbReference type="GO" id="GO:0007018">
    <property type="term" value="P:microtubule-based movement"/>
    <property type="evidence" value="ECO:0007669"/>
    <property type="project" value="TreeGrafter"/>
</dbReference>
<evidence type="ECO:0000256" key="4">
    <source>
        <dbReference type="ARBA" id="ARBA00022803"/>
    </source>
</evidence>
<dbReference type="Gene3D" id="3.30.200.20">
    <property type="entry name" value="Phosphorylase Kinase, domain 1"/>
    <property type="match status" value="1"/>
</dbReference>
<dbReference type="GO" id="GO:0005871">
    <property type="term" value="C:kinesin complex"/>
    <property type="evidence" value="ECO:0007669"/>
    <property type="project" value="InterPro"/>
</dbReference>
<dbReference type="GO" id="GO:0005737">
    <property type="term" value="C:cytoplasm"/>
    <property type="evidence" value="ECO:0007669"/>
    <property type="project" value="UniProtKB-SubCell"/>
</dbReference>
<dbReference type="GO" id="GO:0004674">
    <property type="term" value="F:protein serine/threonine kinase activity"/>
    <property type="evidence" value="ECO:0007669"/>
    <property type="project" value="UniProtKB-KW"/>
</dbReference>
<dbReference type="InterPro" id="IPR008271">
    <property type="entry name" value="Ser/Thr_kinase_AS"/>
</dbReference>
<dbReference type="InterPro" id="IPR002151">
    <property type="entry name" value="Kinesin_light"/>
</dbReference>
<evidence type="ECO:0000256" key="3">
    <source>
        <dbReference type="ARBA" id="ARBA00022737"/>
    </source>
</evidence>
<comment type="caution">
    <text evidence="8">The sequence shown here is derived from an EMBL/GenBank/DDBJ whole genome shotgun (WGS) entry which is preliminary data.</text>
</comment>
<dbReference type="InterPro" id="IPR011990">
    <property type="entry name" value="TPR-like_helical_dom_sf"/>
</dbReference>
<keyword evidence="8" id="KW-0723">Serine/threonine-protein kinase</keyword>
<dbReference type="Pfam" id="PF00069">
    <property type="entry name" value="Pkinase"/>
    <property type="match status" value="1"/>
</dbReference>
<dbReference type="Proteomes" id="UP000590740">
    <property type="component" value="Unassembled WGS sequence"/>
</dbReference>
<dbReference type="EMBL" id="JACHIG010000010">
    <property type="protein sequence ID" value="MBB5034539.1"/>
    <property type="molecule type" value="Genomic_DNA"/>
</dbReference>